<sequence length="235" mass="27240">MESSNPHLENDQAYEQEKTESEENEVVERLIKLKINKNAQMIRKFYDGKTKPIRIAGNAKVYLEPITIKTQFKKINDAVCNYIFNEKLYFIASRSQEFARLAYYNDVAVGGLLIMPIKEGDGTFFLNRGVLEPYQQCGIGTIILEYALRVAQILTPIKAYSLQLQESNERAIKFYEKHGFVKDKDIIKNLYTDEPKDALLYTKHILYSINFVFFFILFLYNPLLHSSISLTIAHS</sequence>
<comment type="catalytic activity">
    <reaction evidence="7">
        <text>N-terminal L-methionyl-L-lysyl-[protein] + acetyl-CoA = N-terminal N(alpha)-acetyl-L-methionyl-L-lysyl-[protein] + CoA + H(+)</text>
        <dbReference type="Rhea" id="RHEA:50580"/>
        <dbReference type="Rhea" id="RHEA-COMP:12734"/>
        <dbReference type="Rhea" id="RHEA-COMP:12735"/>
        <dbReference type="ChEBI" id="CHEBI:15378"/>
        <dbReference type="ChEBI" id="CHEBI:57287"/>
        <dbReference type="ChEBI" id="CHEBI:57288"/>
        <dbReference type="ChEBI" id="CHEBI:133406"/>
        <dbReference type="ChEBI" id="CHEBI:133407"/>
        <dbReference type="EC" id="2.3.1.258"/>
    </reaction>
</comment>
<keyword evidence="1" id="KW-0808">Transferase</keyword>
<dbReference type="AlphaFoldDB" id="A0A2G5SCJ6"/>
<dbReference type="GO" id="GO:0120518">
    <property type="term" value="F:protein N-terminal-methionine acetyltransferase activity"/>
    <property type="evidence" value="ECO:0007669"/>
    <property type="project" value="UniProtKB-EC"/>
</dbReference>
<feature type="transmembrane region" description="Helical" evidence="13">
    <location>
        <begin position="205"/>
        <end position="224"/>
    </location>
</feature>
<comment type="catalytic activity">
    <reaction evidence="11">
        <text>N-terminal L-methionyl-L-threonyl-[protein] + acetyl-CoA = N-terminal N(alpha)-acetyl-L-methionyl-L-threonyl-[protein] + CoA + H(+)</text>
        <dbReference type="Rhea" id="RHEA:50576"/>
        <dbReference type="Rhea" id="RHEA-COMP:12732"/>
        <dbReference type="Rhea" id="RHEA-COMP:12733"/>
        <dbReference type="ChEBI" id="CHEBI:15378"/>
        <dbReference type="ChEBI" id="CHEBI:57287"/>
        <dbReference type="ChEBI" id="CHEBI:57288"/>
        <dbReference type="ChEBI" id="CHEBI:133404"/>
        <dbReference type="ChEBI" id="CHEBI:133405"/>
        <dbReference type="EC" id="2.3.1.258"/>
    </reaction>
</comment>
<organism evidence="15 16">
    <name type="scientific">Caenorhabditis nigoni</name>
    <dbReference type="NCBI Taxonomy" id="1611254"/>
    <lineage>
        <taxon>Eukaryota</taxon>
        <taxon>Metazoa</taxon>
        <taxon>Ecdysozoa</taxon>
        <taxon>Nematoda</taxon>
        <taxon>Chromadorea</taxon>
        <taxon>Rhabditida</taxon>
        <taxon>Rhabditina</taxon>
        <taxon>Rhabditomorpha</taxon>
        <taxon>Rhabditoidea</taxon>
        <taxon>Rhabditidae</taxon>
        <taxon>Peloderinae</taxon>
        <taxon>Caenorhabditis</taxon>
    </lineage>
</organism>
<gene>
    <name evidence="15" type="ORF">B9Z55_028257</name>
</gene>
<dbReference type="FunFam" id="3.40.630.30:FF:000382">
    <property type="entry name" value="Protein CBG11814"/>
    <property type="match status" value="1"/>
</dbReference>
<evidence type="ECO:0000256" key="12">
    <source>
        <dbReference type="SAM" id="MobiDB-lite"/>
    </source>
</evidence>
<dbReference type="Proteomes" id="UP000230233">
    <property type="component" value="Unassembled WGS sequence"/>
</dbReference>
<protein>
    <recommendedName>
        <fullName evidence="3">N-terminal methionine N(alpha)-acetyltransferase NatE</fullName>
        <ecNumber evidence="3">2.3.1.258</ecNumber>
    </recommendedName>
</protein>
<evidence type="ECO:0000256" key="5">
    <source>
        <dbReference type="ARBA" id="ARBA00048335"/>
    </source>
</evidence>
<keyword evidence="2" id="KW-0012">Acyltransferase</keyword>
<dbReference type="PANTHER" id="PTHR42919">
    <property type="entry name" value="N-ALPHA-ACETYLTRANSFERASE"/>
    <property type="match status" value="1"/>
</dbReference>
<dbReference type="InterPro" id="IPR016181">
    <property type="entry name" value="Acyl_CoA_acyltransferase"/>
</dbReference>
<dbReference type="PANTHER" id="PTHR42919:SF8">
    <property type="entry name" value="N-ALPHA-ACETYLTRANSFERASE 50"/>
    <property type="match status" value="1"/>
</dbReference>
<evidence type="ECO:0000313" key="15">
    <source>
        <dbReference type="EMBL" id="PIC12750.1"/>
    </source>
</evidence>
<evidence type="ECO:0000256" key="6">
    <source>
        <dbReference type="ARBA" id="ARBA00048490"/>
    </source>
</evidence>
<keyword evidence="16" id="KW-1185">Reference proteome</keyword>
<evidence type="ECO:0000256" key="4">
    <source>
        <dbReference type="ARBA" id="ARBA00048251"/>
    </source>
</evidence>
<dbReference type="GO" id="GO:0007064">
    <property type="term" value="P:mitotic sister chromatid cohesion"/>
    <property type="evidence" value="ECO:0007669"/>
    <property type="project" value="TreeGrafter"/>
</dbReference>
<dbReference type="InterPro" id="IPR000182">
    <property type="entry name" value="GNAT_dom"/>
</dbReference>
<dbReference type="Gene3D" id="3.40.630.30">
    <property type="match status" value="1"/>
</dbReference>
<evidence type="ECO:0000256" key="8">
    <source>
        <dbReference type="ARBA" id="ARBA00048799"/>
    </source>
</evidence>
<dbReference type="EC" id="2.3.1.258" evidence="3"/>
<dbReference type="OrthoDB" id="47374at2759"/>
<dbReference type="EMBL" id="PDUG01000019">
    <property type="protein sequence ID" value="PIC12750.1"/>
    <property type="molecule type" value="Genomic_DNA"/>
</dbReference>
<dbReference type="SUPFAM" id="SSF55729">
    <property type="entry name" value="Acyl-CoA N-acyltransferases (Nat)"/>
    <property type="match status" value="1"/>
</dbReference>
<dbReference type="InterPro" id="IPR051556">
    <property type="entry name" value="N-term/lysine_N-AcTrnsfr"/>
</dbReference>
<evidence type="ECO:0000256" key="13">
    <source>
        <dbReference type="SAM" id="Phobius"/>
    </source>
</evidence>
<evidence type="ECO:0000313" key="16">
    <source>
        <dbReference type="Proteomes" id="UP000230233"/>
    </source>
</evidence>
<dbReference type="GO" id="GO:0031415">
    <property type="term" value="C:NatA complex"/>
    <property type="evidence" value="ECO:0007669"/>
    <property type="project" value="TreeGrafter"/>
</dbReference>
<keyword evidence="13" id="KW-0472">Membrane</keyword>
<evidence type="ECO:0000256" key="1">
    <source>
        <dbReference type="ARBA" id="ARBA00022679"/>
    </source>
</evidence>
<evidence type="ECO:0000259" key="14">
    <source>
        <dbReference type="PROSITE" id="PS51186"/>
    </source>
</evidence>
<dbReference type="STRING" id="1611254.A0A2G5SCJ6"/>
<comment type="catalytic activity">
    <reaction evidence="6">
        <text>N-terminal L-methionyl-L-phenylalanyl-[protein] + acetyl-CoA = N-terminal N(alpha)-acetyl-L-methionyl-L-phenylalanyl-[protein] + CoA + H(+)</text>
        <dbReference type="Rhea" id="RHEA:50528"/>
        <dbReference type="Rhea" id="RHEA-COMP:12715"/>
        <dbReference type="Rhea" id="RHEA-COMP:12716"/>
        <dbReference type="ChEBI" id="CHEBI:15378"/>
        <dbReference type="ChEBI" id="CHEBI:57287"/>
        <dbReference type="ChEBI" id="CHEBI:57288"/>
        <dbReference type="ChEBI" id="CHEBI:133382"/>
        <dbReference type="ChEBI" id="CHEBI:133383"/>
        <dbReference type="EC" id="2.3.1.258"/>
    </reaction>
</comment>
<evidence type="ECO:0000256" key="7">
    <source>
        <dbReference type="ARBA" id="ARBA00048618"/>
    </source>
</evidence>
<reference evidence="16" key="1">
    <citation type="submission" date="2017-10" db="EMBL/GenBank/DDBJ databases">
        <title>Rapid genome shrinkage in a self-fertile nematode reveals novel sperm competition proteins.</title>
        <authorList>
            <person name="Yin D."/>
            <person name="Schwarz E.M."/>
            <person name="Thomas C.G."/>
            <person name="Felde R.L."/>
            <person name="Korf I.F."/>
            <person name="Cutter A.D."/>
            <person name="Schartner C.M."/>
            <person name="Ralston E.J."/>
            <person name="Meyer B.J."/>
            <person name="Haag E.S."/>
        </authorList>
    </citation>
    <scope>NUCLEOTIDE SEQUENCE [LARGE SCALE GENOMIC DNA]</scope>
    <source>
        <strain evidence="16">JU1422</strain>
    </source>
</reference>
<feature type="region of interest" description="Disordered" evidence="12">
    <location>
        <begin position="1"/>
        <end position="21"/>
    </location>
</feature>
<evidence type="ECO:0000256" key="10">
    <source>
        <dbReference type="ARBA" id="ARBA00049103"/>
    </source>
</evidence>
<proteinExistence type="predicted"/>
<dbReference type="Pfam" id="PF00583">
    <property type="entry name" value="Acetyltransf_1"/>
    <property type="match status" value="1"/>
</dbReference>
<keyword evidence="13" id="KW-1133">Transmembrane helix</keyword>
<comment type="caution">
    <text evidence="15">The sequence shown here is derived from an EMBL/GenBank/DDBJ whole genome shotgun (WGS) entry which is preliminary data.</text>
</comment>
<comment type="catalytic activity">
    <reaction evidence="10">
        <text>N-terminal L-methionyl-L-leucyl-[protein] + acetyl-CoA = N-terminal N(alpha)-acetyl-L-methionyl-L-leucyl-[protein] + CoA + H(+)</text>
        <dbReference type="Rhea" id="RHEA:50520"/>
        <dbReference type="Rhea" id="RHEA-COMP:12711"/>
        <dbReference type="Rhea" id="RHEA-COMP:12712"/>
        <dbReference type="ChEBI" id="CHEBI:15378"/>
        <dbReference type="ChEBI" id="CHEBI:57287"/>
        <dbReference type="ChEBI" id="CHEBI:57288"/>
        <dbReference type="ChEBI" id="CHEBI:133377"/>
        <dbReference type="ChEBI" id="CHEBI:133378"/>
        <dbReference type="EC" id="2.3.1.258"/>
    </reaction>
</comment>
<evidence type="ECO:0000256" key="3">
    <source>
        <dbReference type="ARBA" id="ARBA00039121"/>
    </source>
</evidence>
<keyword evidence="13" id="KW-0812">Transmembrane</keyword>
<comment type="catalytic activity">
    <reaction evidence="9">
        <text>N-terminal L-methionyl-L-alanyl-[protein] + acetyl-CoA = N-terminal N(alpha)-acetyl-L-methionyl-L-alanyl-[protein] + CoA + H(+)</text>
        <dbReference type="Rhea" id="RHEA:50564"/>
        <dbReference type="Rhea" id="RHEA-COMP:12726"/>
        <dbReference type="Rhea" id="RHEA-COMP:12727"/>
        <dbReference type="ChEBI" id="CHEBI:15378"/>
        <dbReference type="ChEBI" id="CHEBI:57287"/>
        <dbReference type="ChEBI" id="CHEBI:57288"/>
        <dbReference type="ChEBI" id="CHEBI:133398"/>
        <dbReference type="ChEBI" id="CHEBI:133399"/>
        <dbReference type="EC" id="2.3.1.258"/>
    </reaction>
</comment>
<accession>A0A2G5SCJ6</accession>
<evidence type="ECO:0000256" key="9">
    <source>
        <dbReference type="ARBA" id="ARBA00049002"/>
    </source>
</evidence>
<feature type="domain" description="N-acetyltransferase" evidence="14">
    <location>
        <begin position="59"/>
        <end position="206"/>
    </location>
</feature>
<comment type="catalytic activity">
    <reaction evidence="4">
        <text>N-terminal L-methionyl-L-seryl-[protein] + acetyl-CoA = N-terminal N(alpha)-acetyl-L-methionyl-L-seryl-[protein] + CoA + H(+)</text>
        <dbReference type="Rhea" id="RHEA:50568"/>
        <dbReference type="Rhea" id="RHEA-COMP:12728"/>
        <dbReference type="Rhea" id="RHEA-COMP:12729"/>
        <dbReference type="ChEBI" id="CHEBI:15378"/>
        <dbReference type="ChEBI" id="CHEBI:57287"/>
        <dbReference type="ChEBI" id="CHEBI:57288"/>
        <dbReference type="ChEBI" id="CHEBI:133400"/>
        <dbReference type="ChEBI" id="CHEBI:133401"/>
        <dbReference type="EC" id="2.3.1.258"/>
    </reaction>
</comment>
<evidence type="ECO:0000256" key="2">
    <source>
        <dbReference type="ARBA" id="ARBA00023315"/>
    </source>
</evidence>
<name>A0A2G5SCJ6_9PELO</name>
<evidence type="ECO:0000256" key="11">
    <source>
        <dbReference type="ARBA" id="ARBA00049454"/>
    </source>
</evidence>
<comment type="catalytic activity">
    <reaction evidence="5">
        <text>N-terminal L-methionyl-L-tyrosyl-[protein] + acetyl-CoA = N-terminal N(alpha)-acetyl-L-methionyl-L-tyrosyl-[protein] + CoA + H(+)</text>
        <dbReference type="Rhea" id="RHEA:50532"/>
        <dbReference type="Rhea" id="RHEA-COMP:12717"/>
        <dbReference type="Rhea" id="RHEA-COMP:12718"/>
        <dbReference type="ChEBI" id="CHEBI:15378"/>
        <dbReference type="ChEBI" id="CHEBI:57287"/>
        <dbReference type="ChEBI" id="CHEBI:57288"/>
        <dbReference type="ChEBI" id="CHEBI:133384"/>
        <dbReference type="ChEBI" id="CHEBI:133385"/>
        <dbReference type="EC" id="2.3.1.258"/>
    </reaction>
</comment>
<dbReference type="PROSITE" id="PS51186">
    <property type="entry name" value="GNAT"/>
    <property type="match status" value="1"/>
</dbReference>
<comment type="catalytic activity">
    <reaction evidence="8">
        <text>N-terminal L-methionyl-L-valyl-[protein] + acetyl-CoA = N-terminal N(alpha)-acetyl-L-methionyl-L-valyl-[protein] + CoA + H(+)</text>
        <dbReference type="Rhea" id="RHEA:50572"/>
        <dbReference type="Rhea" id="RHEA-COMP:12730"/>
        <dbReference type="Rhea" id="RHEA-COMP:12731"/>
        <dbReference type="ChEBI" id="CHEBI:15378"/>
        <dbReference type="ChEBI" id="CHEBI:57287"/>
        <dbReference type="ChEBI" id="CHEBI:57288"/>
        <dbReference type="ChEBI" id="CHEBI:133402"/>
        <dbReference type="ChEBI" id="CHEBI:133403"/>
        <dbReference type="EC" id="2.3.1.258"/>
    </reaction>
</comment>